<reference evidence="6" key="1">
    <citation type="submission" date="2020-05" db="EMBL/GenBank/DDBJ databases">
        <authorList>
            <person name="Chiriac C."/>
            <person name="Salcher M."/>
            <person name="Ghai R."/>
            <person name="Kavagutti S V."/>
        </authorList>
    </citation>
    <scope>NUCLEOTIDE SEQUENCE</scope>
</reference>
<accession>A0A6J6II71</accession>
<feature type="domain" description="Rieske" evidence="5">
    <location>
        <begin position="5"/>
        <end position="100"/>
    </location>
</feature>
<evidence type="ECO:0000313" key="6">
    <source>
        <dbReference type="EMBL" id="CAB4624191.1"/>
    </source>
</evidence>
<dbReference type="InterPro" id="IPR036922">
    <property type="entry name" value="Rieske_2Fe-2S_sf"/>
</dbReference>
<dbReference type="GO" id="GO:0051537">
    <property type="term" value="F:2 iron, 2 sulfur cluster binding"/>
    <property type="evidence" value="ECO:0007669"/>
    <property type="project" value="UniProtKB-KW"/>
</dbReference>
<dbReference type="Gene3D" id="2.102.10.10">
    <property type="entry name" value="Rieske [2Fe-2S] iron-sulphur domain"/>
    <property type="match status" value="1"/>
</dbReference>
<keyword evidence="4" id="KW-0411">Iron-sulfur</keyword>
<sequence length="117" mass="12543">MSDFLRVASVSDVPVGASLKVVVNERNIAVVHCADGVFAISDICSHADVSLSEGEVIDCTIECWLHGSQFNLRTGEPLSPPAIFAVPTFEVRLVTESDQVFIEVATEPKPVSTDGKQ</sequence>
<evidence type="ECO:0000259" key="5">
    <source>
        <dbReference type="PROSITE" id="PS51296"/>
    </source>
</evidence>
<dbReference type="CDD" id="cd03528">
    <property type="entry name" value="Rieske_RO_ferredoxin"/>
    <property type="match status" value="1"/>
</dbReference>
<evidence type="ECO:0000256" key="4">
    <source>
        <dbReference type="ARBA" id="ARBA00023014"/>
    </source>
</evidence>
<dbReference type="PANTHER" id="PTHR21496:SF23">
    <property type="entry name" value="3-PHENYLPROPIONATE_CINNAMIC ACID DIOXYGENASE FERREDOXIN SUBUNIT"/>
    <property type="match status" value="1"/>
</dbReference>
<dbReference type="Pfam" id="PF00355">
    <property type="entry name" value="Rieske"/>
    <property type="match status" value="1"/>
</dbReference>
<evidence type="ECO:0000256" key="3">
    <source>
        <dbReference type="ARBA" id="ARBA00023004"/>
    </source>
</evidence>
<dbReference type="GO" id="GO:0046872">
    <property type="term" value="F:metal ion binding"/>
    <property type="evidence" value="ECO:0007669"/>
    <property type="project" value="UniProtKB-KW"/>
</dbReference>
<keyword evidence="2" id="KW-0479">Metal-binding</keyword>
<protein>
    <submittedName>
        <fullName evidence="6">Unannotated protein</fullName>
    </submittedName>
</protein>
<name>A0A6J6II71_9ZZZZ</name>
<dbReference type="SUPFAM" id="SSF50022">
    <property type="entry name" value="ISP domain"/>
    <property type="match status" value="1"/>
</dbReference>
<gene>
    <name evidence="6" type="ORF">UFOPK1908_01060</name>
</gene>
<organism evidence="6">
    <name type="scientific">freshwater metagenome</name>
    <dbReference type="NCBI Taxonomy" id="449393"/>
    <lineage>
        <taxon>unclassified sequences</taxon>
        <taxon>metagenomes</taxon>
        <taxon>ecological metagenomes</taxon>
    </lineage>
</organism>
<evidence type="ECO:0000256" key="2">
    <source>
        <dbReference type="ARBA" id="ARBA00022723"/>
    </source>
</evidence>
<proteinExistence type="predicted"/>
<dbReference type="AlphaFoldDB" id="A0A6J6II71"/>
<evidence type="ECO:0000256" key="1">
    <source>
        <dbReference type="ARBA" id="ARBA00022714"/>
    </source>
</evidence>
<keyword evidence="3" id="KW-0408">Iron</keyword>
<dbReference type="PROSITE" id="PS51296">
    <property type="entry name" value="RIESKE"/>
    <property type="match status" value="1"/>
</dbReference>
<dbReference type="InterPro" id="IPR017941">
    <property type="entry name" value="Rieske_2Fe-2S"/>
</dbReference>
<keyword evidence="1" id="KW-0001">2Fe-2S</keyword>
<dbReference type="PANTHER" id="PTHR21496">
    <property type="entry name" value="FERREDOXIN-RELATED"/>
    <property type="match status" value="1"/>
</dbReference>
<dbReference type="EMBL" id="CAEZVB010000052">
    <property type="protein sequence ID" value="CAB4624191.1"/>
    <property type="molecule type" value="Genomic_DNA"/>
</dbReference>